<evidence type="ECO:0000313" key="3">
    <source>
        <dbReference type="EnsemblPlants" id="KQK03099"/>
    </source>
</evidence>
<gene>
    <name evidence="2" type="ORF">BRADI_2g05595v3</name>
</gene>
<dbReference type="InParanoid" id="A0A0Q3IB68"/>
<reference evidence="3" key="3">
    <citation type="submission" date="2018-08" db="UniProtKB">
        <authorList>
            <consortium name="EnsemblPlants"/>
        </authorList>
    </citation>
    <scope>IDENTIFICATION</scope>
    <source>
        <strain evidence="3">cv. Bd21</strain>
    </source>
</reference>
<feature type="region of interest" description="Disordered" evidence="1">
    <location>
        <begin position="148"/>
        <end position="171"/>
    </location>
</feature>
<reference evidence="2" key="2">
    <citation type="submission" date="2017-06" db="EMBL/GenBank/DDBJ databases">
        <title>WGS assembly of Brachypodium distachyon.</title>
        <authorList>
            <consortium name="The International Brachypodium Initiative"/>
            <person name="Lucas S."/>
            <person name="Harmon-Smith M."/>
            <person name="Lail K."/>
            <person name="Tice H."/>
            <person name="Grimwood J."/>
            <person name="Bruce D."/>
            <person name="Barry K."/>
            <person name="Shu S."/>
            <person name="Lindquist E."/>
            <person name="Wang M."/>
            <person name="Pitluck S."/>
            <person name="Vogel J.P."/>
            <person name="Garvin D.F."/>
            <person name="Mockler T.C."/>
            <person name="Schmutz J."/>
            <person name="Rokhsar D."/>
            <person name="Bevan M.W."/>
        </authorList>
    </citation>
    <scope>NUCLEOTIDE SEQUENCE</scope>
    <source>
        <strain evidence="2">Bd21</strain>
    </source>
</reference>
<organism evidence="2">
    <name type="scientific">Brachypodium distachyon</name>
    <name type="common">Purple false brome</name>
    <name type="synonym">Trachynia distachya</name>
    <dbReference type="NCBI Taxonomy" id="15368"/>
    <lineage>
        <taxon>Eukaryota</taxon>
        <taxon>Viridiplantae</taxon>
        <taxon>Streptophyta</taxon>
        <taxon>Embryophyta</taxon>
        <taxon>Tracheophyta</taxon>
        <taxon>Spermatophyta</taxon>
        <taxon>Magnoliopsida</taxon>
        <taxon>Liliopsida</taxon>
        <taxon>Poales</taxon>
        <taxon>Poaceae</taxon>
        <taxon>BOP clade</taxon>
        <taxon>Pooideae</taxon>
        <taxon>Stipodae</taxon>
        <taxon>Brachypodieae</taxon>
        <taxon>Brachypodium</taxon>
    </lineage>
</organism>
<dbReference type="AlphaFoldDB" id="A0A0Q3IB68"/>
<evidence type="ECO:0000313" key="2">
    <source>
        <dbReference type="EMBL" id="KQK03099.1"/>
    </source>
</evidence>
<sequence>MTLYRATAASSPEHLSVRRRLQEWQLQAGRAAHNIKEFLVNSHLFKYINLKKDPVQQSNNSVFFRKIAGSLACHFRNILQQRNMCKRKSPLPWTAASPSGLPNGGGRRGDGRLDGQSAPGRWGQVAGCFPACRRSRGWEGAPVAFDRGRGARGAGGRDGGGVGWGRGGRRH</sequence>
<dbReference type="EMBL" id="CM000881">
    <property type="protein sequence ID" value="KQK03099.1"/>
    <property type="molecule type" value="Genomic_DNA"/>
</dbReference>
<dbReference type="Proteomes" id="UP000008810">
    <property type="component" value="Chromosome 2"/>
</dbReference>
<proteinExistence type="predicted"/>
<keyword evidence="4" id="KW-1185">Reference proteome</keyword>
<dbReference type="EnsemblPlants" id="KQK03099">
    <property type="protein sequence ID" value="KQK03099"/>
    <property type="gene ID" value="BRADI_2g05595v3"/>
</dbReference>
<accession>A0A0Q3IB68</accession>
<dbReference type="Gramene" id="KQK03099">
    <property type="protein sequence ID" value="KQK03099"/>
    <property type="gene ID" value="BRADI_2g05595v3"/>
</dbReference>
<feature type="region of interest" description="Disordered" evidence="1">
    <location>
        <begin position="89"/>
        <end position="121"/>
    </location>
</feature>
<reference evidence="2 3" key="1">
    <citation type="journal article" date="2010" name="Nature">
        <title>Genome sequencing and analysis of the model grass Brachypodium distachyon.</title>
        <authorList>
            <consortium name="International Brachypodium Initiative"/>
        </authorList>
    </citation>
    <scope>NUCLEOTIDE SEQUENCE [LARGE SCALE GENOMIC DNA]</scope>
    <source>
        <strain evidence="2 3">Bd21</strain>
    </source>
</reference>
<feature type="compositionally biased region" description="Gly residues" evidence="1">
    <location>
        <begin position="151"/>
        <end position="171"/>
    </location>
</feature>
<protein>
    <submittedName>
        <fullName evidence="2 3">Uncharacterized protein</fullName>
    </submittedName>
</protein>
<name>A0A0Q3IB68_BRADI</name>
<evidence type="ECO:0000313" key="4">
    <source>
        <dbReference type="Proteomes" id="UP000008810"/>
    </source>
</evidence>
<evidence type="ECO:0000256" key="1">
    <source>
        <dbReference type="SAM" id="MobiDB-lite"/>
    </source>
</evidence>